<feature type="binding site" evidence="4">
    <location>
        <position position="177"/>
    </location>
    <ligand>
        <name>Zn(2+)</name>
        <dbReference type="ChEBI" id="CHEBI:29105"/>
        <label>2</label>
    </ligand>
</feature>
<dbReference type="RefSeq" id="WP_116221750.1">
    <property type="nucleotide sequence ID" value="NZ_CP038196.1"/>
</dbReference>
<dbReference type="EMBL" id="QTUJ01000001">
    <property type="protein sequence ID" value="REF73394.1"/>
    <property type="molecule type" value="Genomic_DNA"/>
</dbReference>
<accession>A0A3D9XSH0</accession>
<feature type="binding site" evidence="4">
    <location>
        <position position="25"/>
    </location>
    <ligand>
        <name>Zn(2+)</name>
        <dbReference type="ChEBI" id="CHEBI:29105"/>
        <label>1</label>
    </ligand>
</feature>
<dbReference type="InterPro" id="IPR001559">
    <property type="entry name" value="Phosphotriesterase"/>
</dbReference>
<proteinExistence type="inferred from homology"/>
<evidence type="ECO:0000256" key="5">
    <source>
        <dbReference type="PROSITE-ProRule" id="PRU00679"/>
    </source>
</evidence>
<reference evidence="6 7" key="1">
    <citation type="submission" date="2018-08" db="EMBL/GenBank/DDBJ databases">
        <title>Genomic Encyclopedia of Archaeal and Bacterial Type Strains, Phase II (KMG-II): from individual species to whole genera.</title>
        <authorList>
            <person name="Goeker M."/>
        </authorList>
    </citation>
    <scope>NUCLEOTIDE SEQUENCE [LARGE SCALE GENOMIC DNA]</scope>
    <source>
        <strain evidence="6 7">DSM 17099</strain>
    </source>
</reference>
<dbReference type="InterPro" id="IPR032466">
    <property type="entry name" value="Metal_Hydrolase"/>
</dbReference>
<evidence type="ECO:0000256" key="3">
    <source>
        <dbReference type="PIRSR" id="PIRSR601559-50"/>
    </source>
</evidence>
<name>A0A3D9XSH0_PARVE</name>
<dbReference type="Gene3D" id="3.20.20.140">
    <property type="entry name" value="Metal-dependent hydrolases"/>
    <property type="match status" value="1"/>
</dbReference>
<evidence type="ECO:0000256" key="1">
    <source>
        <dbReference type="ARBA" id="ARBA00022723"/>
    </source>
</evidence>
<feature type="binding site" evidence="4">
    <location>
        <position position="265"/>
    </location>
    <ligand>
        <name>Zn(2+)</name>
        <dbReference type="ChEBI" id="CHEBI:29105"/>
        <label>1</label>
    </ligand>
</feature>
<dbReference type="Proteomes" id="UP000256941">
    <property type="component" value="Unassembled WGS sequence"/>
</dbReference>
<comment type="caution">
    <text evidence="6">The sequence shown here is derived from an EMBL/GenBank/DDBJ whole genome shotgun (WGS) entry which is preliminary data.</text>
</comment>
<dbReference type="GO" id="GO:0008270">
    <property type="term" value="F:zinc ion binding"/>
    <property type="evidence" value="ECO:0007669"/>
    <property type="project" value="InterPro"/>
</dbReference>
<dbReference type="PANTHER" id="PTHR10819">
    <property type="entry name" value="PHOSPHOTRIESTERASE-RELATED"/>
    <property type="match status" value="1"/>
</dbReference>
<protein>
    <submittedName>
        <fullName evidence="6">Phosphotriesterase-related protein</fullName>
    </submittedName>
</protein>
<evidence type="ECO:0000313" key="7">
    <source>
        <dbReference type="Proteomes" id="UP000256941"/>
    </source>
</evidence>
<feature type="binding site" description="via carbamate group" evidence="4">
    <location>
        <position position="144"/>
    </location>
    <ligand>
        <name>Zn(2+)</name>
        <dbReference type="ChEBI" id="CHEBI:29105"/>
        <label>2</label>
    </ligand>
</feature>
<feature type="binding site" evidence="4">
    <location>
        <position position="23"/>
    </location>
    <ligand>
        <name>Zn(2+)</name>
        <dbReference type="ChEBI" id="CHEBI:29105"/>
        <label>1</label>
    </ligand>
</feature>
<comment type="similarity">
    <text evidence="5">Belongs to the metallo-dependent hydrolases superfamily. Phosphotriesterase family.</text>
</comment>
<comment type="cofactor">
    <cofactor evidence="4">
        <name>a divalent metal cation</name>
        <dbReference type="ChEBI" id="CHEBI:60240"/>
    </cofactor>
    <text evidence="4">Binds 2 divalent metal cations per subunit.</text>
</comment>
<evidence type="ECO:0000256" key="4">
    <source>
        <dbReference type="PIRSR" id="PIRSR601559-51"/>
    </source>
</evidence>
<organism evidence="6 7">
    <name type="scientific">Paracoccus versutus</name>
    <name type="common">Thiobacillus versutus</name>
    <dbReference type="NCBI Taxonomy" id="34007"/>
    <lineage>
        <taxon>Bacteria</taxon>
        <taxon>Pseudomonadati</taxon>
        <taxon>Pseudomonadota</taxon>
        <taxon>Alphaproteobacteria</taxon>
        <taxon>Rhodobacterales</taxon>
        <taxon>Paracoccaceae</taxon>
        <taxon>Paracoccus</taxon>
    </lineage>
</organism>
<keyword evidence="1 4" id="KW-0479">Metal-binding</keyword>
<dbReference type="SUPFAM" id="SSF51556">
    <property type="entry name" value="Metallo-dependent hydrolases"/>
    <property type="match status" value="1"/>
</dbReference>
<feature type="binding site" evidence="4">
    <location>
        <position position="205"/>
    </location>
    <ligand>
        <name>Zn(2+)</name>
        <dbReference type="ChEBI" id="CHEBI:29105"/>
        <label>2</label>
    </ligand>
</feature>
<evidence type="ECO:0000256" key="2">
    <source>
        <dbReference type="ARBA" id="ARBA00022801"/>
    </source>
</evidence>
<feature type="modified residue" description="N6-carboxylysine" evidence="3 5">
    <location>
        <position position="144"/>
    </location>
</feature>
<keyword evidence="2" id="KW-0378">Hydrolase</keyword>
<feature type="binding site" description="via carbamate group" evidence="4">
    <location>
        <position position="144"/>
    </location>
    <ligand>
        <name>Zn(2+)</name>
        <dbReference type="ChEBI" id="CHEBI:29105"/>
        <label>1</label>
    </ligand>
</feature>
<dbReference type="PROSITE" id="PS51347">
    <property type="entry name" value="PHOSPHOTRIESTERASE_2"/>
    <property type="match status" value="1"/>
</dbReference>
<dbReference type="PANTHER" id="PTHR10819:SF3">
    <property type="entry name" value="PHOSPHOTRIESTERASE-RELATED PROTEIN"/>
    <property type="match status" value="1"/>
</dbReference>
<dbReference type="GO" id="GO:0016787">
    <property type="term" value="F:hydrolase activity"/>
    <property type="evidence" value="ECO:0007669"/>
    <property type="project" value="UniProtKB-KW"/>
</dbReference>
<dbReference type="Pfam" id="PF02126">
    <property type="entry name" value="PTE"/>
    <property type="match status" value="1"/>
</dbReference>
<gene>
    <name evidence="6" type="ORF">BDD41_1951</name>
</gene>
<evidence type="ECO:0000313" key="6">
    <source>
        <dbReference type="EMBL" id="REF73394.1"/>
    </source>
</evidence>
<dbReference type="AlphaFoldDB" id="A0A3D9XSH0"/>
<sequence>MNKTVNTALGPISVEAMGKTLVHEHFWFTYAGWYGNTLYVNDRKEMVKIGVDLVERVRAFGVNTICDPTGLDCGRMPDVLKEIADITGFNIIFSTGYSYEAEGGAAYFRWKNAIGQGYDELFELYMTEITEGVGRTGPKPGFIKVGTSLNKITPYEEMNLRVAAHVSRETGVPIASHTEEGTMGPDIAKFLISEGADPKKIVLYHMCGNSDVKYHKRCLSQGVWSSFDRFGVQGFVGCPMDEDRSTMFMGLIGTGYIDQLLMSQDMVNLWLGKPPAWPQPMIDSLANWSSTHIFERIIPAMQSAGLTDAQVDKILIENPKKLFS</sequence>